<protein>
    <submittedName>
        <fullName evidence="1">Endoplasmic reticulum aminopeptidase 2</fullName>
    </submittedName>
</protein>
<evidence type="ECO:0000313" key="2">
    <source>
        <dbReference type="EMBL" id="KII68431.1"/>
    </source>
</evidence>
<dbReference type="Proteomes" id="UP000031668">
    <property type="component" value="Unassembled WGS sequence"/>
</dbReference>
<keyword evidence="1" id="KW-0378">Hydrolase</keyword>
<dbReference type="AlphaFoldDB" id="A0A0C2MNR7"/>
<comment type="caution">
    <text evidence="1">The sequence shown here is derived from an EMBL/GenBank/DDBJ whole genome shotgun (WGS) entry which is preliminary data.</text>
</comment>
<reference evidence="1 3" key="1">
    <citation type="journal article" date="2014" name="Genome Biol. Evol.">
        <title>The genome of the myxosporean Thelohanellus kitauei shows adaptations to nutrient acquisition within its fish host.</title>
        <authorList>
            <person name="Yang Y."/>
            <person name="Xiong J."/>
            <person name="Zhou Z."/>
            <person name="Huo F."/>
            <person name="Miao W."/>
            <person name="Ran C."/>
            <person name="Liu Y."/>
            <person name="Zhang J."/>
            <person name="Feng J."/>
            <person name="Wang M."/>
            <person name="Wang M."/>
            <person name="Wang L."/>
            <person name="Yao B."/>
        </authorList>
    </citation>
    <scope>NUCLEOTIDE SEQUENCE [LARGE SCALE GENOMIC DNA]</scope>
    <source>
        <strain evidence="1">Wuqing</strain>
    </source>
</reference>
<evidence type="ECO:0000313" key="1">
    <source>
        <dbReference type="EMBL" id="KII63286.1"/>
    </source>
</evidence>
<name>A0A0C2MNR7_THEKT</name>
<dbReference type="GO" id="GO:0004177">
    <property type="term" value="F:aminopeptidase activity"/>
    <property type="evidence" value="ECO:0007669"/>
    <property type="project" value="UniProtKB-KW"/>
</dbReference>
<keyword evidence="1" id="KW-0031">Aminopeptidase</keyword>
<gene>
    <name evidence="1" type="ORF">RF11_02130</name>
    <name evidence="2" type="ORF">RF11_10788</name>
</gene>
<dbReference type="EMBL" id="JWZT01004746">
    <property type="protein sequence ID" value="KII63286.1"/>
    <property type="molecule type" value="Genomic_DNA"/>
</dbReference>
<keyword evidence="1" id="KW-0645">Protease</keyword>
<dbReference type="EMBL" id="JWZT01002857">
    <property type="protein sequence ID" value="KII68431.1"/>
    <property type="molecule type" value="Genomic_DNA"/>
</dbReference>
<sequence length="126" mass="14509">MSLDPSIIPLQDSRDFILDVSRSPLGANLAWNFIKQNWKTIQAQYNLHDSRMTNVLNIFLRQVAGAGGHLKTLNDYNDVKALMERNNIEFLKSAFIEALESIEANIFWVSKNAMELKSFLDSYKWV</sequence>
<accession>A0A0C2MNR7</accession>
<organism evidence="1 3">
    <name type="scientific">Thelohanellus kitauei</name>
    <name type="common">Myxosporean</name>
    <dbReference type="NCBI Taxonomy" id="669202"/>
    <lineage>
        <taxon>Eukaryota</taxon>
        <taxon>Metazoa</taxon>
        <taxon>Cnidaria</taxon>
        <taxon>Myxozoa</taxon>
        <taxon>Myxosporea</taxon>
        <taxon>Bivalvulida</taxon>
        <taxon>Platysporina</taxon>
        <taxon>Myxobolidae</taxon>
        <taxon>Thelohanellus</taxon>
    </lineage>
</organism>
<proteinExistence type="predicted"/>
<dbReference type="Gene3D" id="1.25.50.20">
    <property type="match status" value="1"/>
</dbReference>
<keyword evidence="3" id="KW-1185">Reference proteome</keyword>
<dbReference type="OrthoDB" id="6750768at2759"/>
<evidence type="ECO:0000313" key="3">
    <source>
        <dbReference type="Proteomes" id="UP000031668"/>
    </source>
</evidence>